<feature type="compositionally biased region" description="Basic and acidic residues" evidence="4">
    <location>
        <begin position="77"/>
        <end position="87"/>
    </location>
</feature>
<dbReference type="AlphaFoldDB" id="A0A0F9T683"/>
<dbReference type="PANTHER" id="PTHR36511">
    <property type="entry name" value="MERR FAMILY BACTERIAL REGULATORY PROTEIN"/>
    <property type="match status" value="1"/>
</dbReference>
<proteinExistence type="predicted"/>
<evidence type="ECO:0000256" key="1">
    <source>
        <dbReference type="ARBA" id="ARBA00023015"/>
    </source>
</evidence>
<feature type="region of interest" description="Disordered" evidence="4">
    <location>
        <begin position="67"/>
        <end position="87"/>
    </location>
</feature>
<dbReference type="Gene3D" id="1.10.260.40">
    <property type="entry name" value="lambda repressor-like DNA-binding domains"/>
    <property type="match status" value="1"/>
</dbReference>
<gene>
    <name evidence="6" type="ORF">LCGC14_0387860</name>
</gene>
<comment type="caution">
    <text evidence="6">The sequence shown here is derived from an EMBL/GenBank/DDBJ whole genome shotgun (WGS) entry which is preliminary data.</text>
</comment>
<evidence type="ECO:0000256" key="4">
    <source>
        <dbReference type="SAM" id="MobiDB-lite"/>
    </source>
</evidence>
<dbReference type="PANTHER" id="PTHR36511:SF4">
    <property type="entry name" value="ANTITOXIN MQSA"/>
    <property type="match status" value="1"/>
</dbReference>
<evidence type="ECO:0000256" key="3">
    <source>
        <dbReference type="ARBA" id="ARBA00023163"/>
    </source>
</evidence>
<evidence type="ECO:0000313" key="6">
    <source>
        <dbReference type="EMBL" id="KKN74744.1"/>
    </source>
</evidence>
<dbReference type="GO" id="GO:0003677">
    <property type="term" value="F:DNA binding"/>
    <property type="evidence" value="ECO:0007669"/>
    <property type="project" value="UniProtKB-KW"/>
</dbReference>
<reference evidence="6" key="1">
    <citation type="journal article" date="2015" name="Nature">
        <title>Complex archaea that bridge the gap between prokaryotes and eukaryotes.</title>
        <authorList>
            <person name="Spang A."/>
            <person name="Saw J.H."/>
            <person name="Jorgensen S.L."/>
            <person name="Zaremba-Niedzwiedzka K."/>
            <person name="Martijn J."/>
            <person name="Lind A.E."/>
            <person name="van Eijk R."/>
            <person name="Schleper C."/>
            <person name="Guy L."/>
            <person name="Ettema T.J."/>
        </authorList>
    </citation>
    <scope>NUCLEOTIDE SEQUENCE</scope>
</reference>
<evidence type="ECO:0000256" key="2">
    <source>
        <dbReference type="ARBA" id="ARBA00023125"/>
    </source>
</evidence>
<keyword evidence="1" id="KW-0805">Transcription regulation</keyword>
<dbReference type="InterPro" id="IPR052359">
    <property type="entry name" value="HTH-type_reg/antitoxin"/>
</dbReference>
<sequence length="87" mass="9989">MVKHLTKTTSRGSIFNMIAKDIKKLRQRLGLTQKEFAGRLKVDNVTVSRWERGEQKPSQLAVRQLERLARKGGNNDQAREDKGRANK</sequence>
<dbReference type="PROSITE" id="PS50943">
    <property type="entry name" value="HTH_CROC1"/>
    <property type="match status" value="1"/>
</dbReference>
<feature type="domain" description="HTH cro/C1-type" evidence="5">
    <location>
        <begin position="22"/>
        <end position="68"/>
    </location>
</feature>
<protein>
    <recommendedName>
        <fullName evidence="5">HTH cro/C1-type domain-containing protein</fullName>
    </recommendedName>
</protein>
<dbReference type="InterPro" id="IPR001387">
    <property type="entry name" value="Cro/C1-type_HTH"/>
</dbReference>
<dbReference type="InterPro" id="IPR010982">
    <property type="entry name" value="Lambda_DNA-bd_dom_sf"/>
</dbReference>
<dbReference type="SMART" id="SM00530">
    <property type="entry name" value="HTH_XRE"/>
    <property type="match status" value="1"/>
</dbReference>
<dbReference type="CDD" id="cd00093">
    <property type="entry name" value="HTH_XRE"/>
    <property type="match status" value="1"/>
</dbReference>
<name>A0A0F9T683_9ZZZZ</name>
<dbReference type="SUPFAM" id="SSF47413">
    <property type="entry name" value="lambda repressor-like DNA-binding domains"/>
    <property type="match status" value="1"/>
</dbReference>
<keyword evidence="3" id="KW-0804">Transcription</keyword>
<dbReference type="Pfam" id="PF01381">
    <property type="entry name" value="HTH_3"/>
    <property type="match status" value="1"/>
</dbReference>
<accession>A0A0F9T683</accession>
<evidence type="ECO:0000259" key="5">
    <source>
        <dbReference type="PROSITE" id="PS50943"/>
    </source>
</evidence>
<organism evidence="6">
    <name type="scientific">marine sediment metagenome</name>
    <dbReference type="NCBI Taxonomy" id="412755"/>
    <lineage>
        <taxon>unclassified sequences</taxon>
        <taxon>metagenomes</taxon>
        <taxon>ecological metagenomes</taxon>
    </lineage>
</organism>
<dbReference type="EMBL" id="LAZR01000321">
    <property type="protein sequence ID" value="KKN74744.1"/>
    <property type="molecule type" value="Genomic_DNA"/>
</dbReference>
<keyword evidence="2" id="KW-0238">DNA-binding</keyword>